<dbReference type="EMBL" id="JAROBZ020000001">
    <property type="protein sequence ID" value="MFB3167597.1"/>
    <property type="molecule type" value="Genomic_DNA"/>
</dbReference>
<gene>
    <name evidence="2" type="ORF">P5G62_010800</name>
</gene>
<dbReference type="Proteomes" id="UP001241748">
    <property type="component" value="Unassembled WGS sequence"/>
</dbReference>
<evidence type="ECO:0000256" key="1">
    <source>
        <dbReference type="SAM" id="Phobius"/>
    </source>
</evidence>
<feature type="transmembrane region" description="Helical" evidence="1">
    <location>
        <begin position="12"/>
        <end position="33"/>
    </location>
</feature>
<feature type="transmembrane region" description="Helical" evidence="1">
    <location>
        <begin position="73"/>
        <end position="94"/>
    </location>
</feature>
<organism evidence="2 3">
    <name type="scientific">Neobacillus driksii</name>
    <dbReference type="NCBI Taxonomy" id="3035913"/>
    <lineage>
        <taxon>Bacteria</taxon>
        <taxon>Bacillati</taxon>
        <taxon>Bacillota</taxon>
        <taxon>Bacilli</taxon>
        <taxon>Bacillales</taxon>
        <taxon>Bacillaceae</taxon>
        <taxon>Neobacillus</taxon>
    </lineage>
</organism>
<protein>
    <submittedName>
        <fullName evidence="2">Uncharacterized protein</fullName>
    </submittedName>
</protein>
<accession>A0ABV4YRV4</accession>
<feature type="transmembrane region" description="Helical" evidence="1">
    <location>
        <begin position="40"/>
        <end position="61"/>
    </location>
</feature>
<reference evidence="2 3" key="1">
    <citation type="submission" date="2024-05" db="EMBL/GenBank/DDBJ databases">
        <authorList>
            <person name="Venkateswaran K."/>
        </authorList>
    </citation>
    <scope>NUCLEOTIDE SEQUENCE [LARGE SCALE GENOMIC DNA]</scope>
    <source>
        <strain evidence="2 3">179-C4-2-HS</strain>
    </source>
</reference>
<keyword evidence="3" id="KW-1185">Reference proteome</keyword>
<keyword evidence="1" id="KW-1133">Transmembrane helix</keyword>
<evidence type="ECO:0000313" key="2">
    <source>
        <dbReference type="EMBL" id="MFB3167597.1"/>
    </source>
</evidence>
<sequence>MVASHNIDNLILYGFDPFPIIITMPYISIAMFWKKLPSVATILILGIFTAIEMNHTITGHIPTLIENGLNRKTFSALLFDCGLLFWVAIIGLLVKNIVLSFLQRANQSNSIQNK</sequence>
<name>A0ABV4YRV4_9BACI</name>
<keyword evidence="1" id="KW-0472">Membrane</keyword>
<evidence type="ECO:0000313" key="3">
    <source>
        <dbReference type="Proteomes" id="UP001241748"/>
    </source>
</evidence>
<proteinExistence type="predicted"/>
<keyword evidence="1" id="KW-0812">Transmembrane</keyword>
<dbReference type="RefSeq" id="WP_306074310.1">
    <property type="nucleotide sequence ID" value="NZ_JAROBZ020000001.1"/>
</dbReference>
<comment type="caution">
    <text evidence="2">The sequence shown here is derived from an EMBL/GenBank/DDBJ whole genome shotgun (WGS) entry which is preliminary data.</text>
</comment>